<name>A0AAE3JI28_9SPIR</name>
<protein>
    <submittedName>
        <fullName evidence="2">Lactate utilization protein</fullName>
    </submittedName>
</protein>
<dbReference type="Pfam" id="PF02589">
    <property type="entry name" value="LUD_dom"/>
    <property type="match status" value="1"/>
</dbReference>
<reference evidence="2" key="1">
    <citation type="submission" date="2021-08" db="EMBL/GenBank/DDBJ databases">
        <title>Comparative analyses of Brucepasteria parasyntrophica and Teretinema zuelzerae.</title>
        <authorList>
            <person name="Song Y."/>
            <person name="Brune A."/>
        </authorList>
    </citation>
    <scope>NUCLEOTIDE SEQUENCE</scope>
    <source>
        <strain evidence="2">DSM 1903</strain>
    </source>
</reference>
<comment type="caution">
    <text evidence="2">The sequence shown here is derived from an EMBL/GenBank/DDBJ whole genome shotgun (WGS) entry which is preliminary data.</text>
</comment>
<keyword evidence="3" id="KW-1185">Reference proteome</keyword>
<evidence type="ECO:0000313" key="3">
    <source>
        <dbReference type="Proteomes" id="UP001198163"/>
    </source>
</evidence>
<evidence type="ECO:0000313" key="2">
    <source>
        <dbReference type="EMBL" id="MCD1653773.1"/>
    </source>
</evidence>
<feature type="domain" description="LUD" evidence="1">
    <location>
        <begin position="16"/>
        <end position="207"/>
    </location>
</feature>
<organism evidence="2 3">
    <name type="scientific">Teretinema zuelzerae</name>
    <dbReference type="NCBI Taxonomy" id="156"/>
    <lineage>
        <taxon>Bacteria</taxon>
        <taxon>Pseudomonadati</taxon>
        <taxon>Spirochaetota</taxon>
        <taxon>Spirochaetia</taxon>
        <taxon>Spirochaetales</taxon>
        <taxon>Treponemataceae</taxon>
        <taxon>Teretinema</taxon>
    </lineage>
</organism>
<dbReference type="InterPro" id="IPR037171">
    <property type="entry name" value="NagB/RpiA_transferase-like"/>
</dbReference>
<dbReference type="InterPro" id="IPR003741">
    <property type="entry name" value="LUD_dom"/>
</dbReference>
<dbReference type="PIRSF" id="PIRSF020269">
    <property type="entry name" value="DUF1121"/>
    <property type="match status" value="1"/>
</dbReference>
<sequence length="213" mass="23089">MTTTEIWHARTVGEATCAALKKNGFDARFVETAEQAADYIESVVTAGASVGLGGSMTIRALELKDRLENKGARLLDHSAQGLSAEQKMDVMRAQLSCDVFLSSSNAITMKGELYNIDGNGNRVAAITFGPKKTIVVAGFNKIVRDLEEAEARLEGIASPMNNQRLGTGNPCTNSGVCMDCKSETRICRIYSVMKRRPSRSDFTVIIVGERLGY</sequence>
<dbReference type="Proteomes" id="UP001198163">
    <property type="component" value="Unassembled WGS sequence"/>
</dbReference>
<dbReference type="PANTHER" id="PTHR36179">
    <property type="entry name" value="LUD_DOM DOMAIN-CONTAINING PROTEIN"/>
    <property type="match status" value="1"/>
</dbReference>
<dbReference type="SUPFAM" id="SSF100950">
    <property type="entry name" value="NagB/RpiA/CoA transferase-like"/>
    <property type="match status" value="1"/>
</dbReference>
<dbReference type="EMBL" id="JAINWA010000001">
    <property type="protein sequence ID" value="MCD1653773.1"/>
    <property type="molecule type" value="Genomic_DNA"/>
</dbReference>
<dbReference type="AlphaFoldDB" id="A0AAE3JI28"/>
<gene>
    <name evidence="2" type="ORF">K7J14_03550</name>
</gene>
<accession>A0AAE3JI28</accession>
<dbReference type="PANTHER" id="PTHR36179:SF2">
    <property type="entry name" value="LUD DOMAIN-CONTAINING PROTEIN"/>
    <property type="match status" value="1"/>
</dbReference>
<proteinExistence type="predicted"/>
<dbReference type="InterPro" id="IPR024185">
    <property type="entry name" value="FTHF_cligase-like_sf"/>
</dbReference>
<dbReference type="InterPro" id="IPR009501">
    <property type="entry name" value="UCP020269"/>
</dbReference>
<dbReference type="Gene3D" id="3.40.50.10420">
    <property type="entry name" value="NagB/RpiA/CoA transferase-like"/>
    <property type="match status" value="1"/>
</dbReference>
<dbReference type="RefSeq" id="WP_230753192.1">
    <property type="nucleotide sequence ID" value="NZ_JAINWA010000001.1"/>
</dbReference>
<evidence type="ECO:0000259" key="1">
    <source>
        <dbReference type="Pfam" id="PF02589"/>
    </source>
</evidence>